<dbReference type="Gene3D" id="2.170.15.10">
    <property type="entry name" value="Proaerolysin, chain A, domain 3"/>
    <property type="match status" value="1"/>
</dbReference>
<evidence type="ECO:0000313" key="1">
    <source>
        <dbReference type="EMBL" id="MBA0730280.1"/>
    </source>
</evidence>
<reference evidence="1 2" key="1">
    <citation type="journal article" date="2019" name="Genome Biol. Evol.">
        <title>Insights into the evolution of the New World diploid cottons (Gossypium, subgenus Houzingenia) based on genome sequencing.</title>
        <authorList>
            <person name="Grover C.E."/>
            <person name="Arick M.A. 2nd"/>
            <person name="Thrash A."/>
            <person name="Conover J.L."/>
            <person name="Sanders W.S."/>
            <person name="Peterson D.G."/>
            <person name="Frelichowski J.E."/>
            <person name="Scheffler J.A."/>
            <person name="Scheffler B.E."/>
            <person name="Wendel J.F."/>
        </authorList>
    </citation>
    <scope>NUCLEOTIDE SEQUENCE [LARGE SCALE GENOMIC DNA]</scope>
    <source>
        <strain evidence="1">4</strain>
        <tissue evidence="1">Leaf</tissue>
    </source>
</reference>
<accession>A0A7J9B1Y1</accession>
<evidence type="ECO:0000313" key="2">
    <source>
        <dbReference type="Proteomes" id="UP000593574"/>
    </source>
</evidence>
<proteinExistence type="predicted"/>
<gene>
    <name evidence="1" type="ORF">Golax_022652</name>
</gene>
<keyword evidence="2" id="KW-1185">Reference proteome</keyword>
<dbReference type="EMBL" id="JABEZV010443836">
    <property type="protein sequence ID" value="MBA0730280.1"/>
    <property type="molecule type" value="Genomic_DNA"/>
</dbReference>
<organism evidence="1 2">
    <name type="scientific">Gossypium laxum</name>
    <dbReference type="NCBI Taxonomy" id="34288"/>
    <lineage>
        <taxon>Eukaryota</taxon>
        <taxon>Viridiplantae</taxon>
        <taxon>Streptophyta</taxon>
        <taxon>Embryophyta</taxon>
        <taxon>Tracheophyta</taxon>
        <taxon>Spermatophyta</taxon>
        <taxon>Magnoliopsida</taxon>
        <taxon>eudicotyledons</taxon>
        <taxon>Gunneridae</taxon>
        <taxon>Pentapetalae</taxon>
        <taxon>rosids</taxon>
        <taxon>malvids</taxon>
        <taxon>Malvales</taxon>
        <taxon>Malvaceae</taxon>
        <taxon>Malvoideae</taxon>
        <taxon>Gossypium</taxon>
    </lineage>
</organism>
<sequence length="33" mass="3666">MEANHQAHVPPMTKVTVYLSMSHGTCDVSFVFT</sequence>
<dbReference type="Proteomes" id="UP000593574">
    <property type="component" value="Unassembled WGS sequence"/>
</dbReference>
<dbReference type="AlphaFoldDB" id="A0A7J9B1Y1"/>
<comment type="caution">
    <text evidence="1">The sequence shown here is derived from an EMBL/GenBank/DDBJ whole genome shotgun (WGS) entry which is preliminary data.</text>
</comment>
<name>A0A7J9B1Y1_9ROSI</name>
<protein>
    <submittedName>
        <fullName evidence="1">Uncharacterized protein</fullName>
    </submittedName>
</protein>